<dbReference type="FunFam" id="1.10.630.10:FF:000018">
    <property type="entry name" value="Cytochrome P450 monooxygenase"/>
    <property type="match status" value="1"/>
</dbReference>
<comment type="caution">
    <text evidence="9">The sequence shown here is derived from an EMBL/GenBank/DDBJ whole genome shotgun (WGS) entry which is preliminary data.</text>
</comment>
<dbReference type="InterPro" id="IPR001128">
    <property type="entry name" value="Cyt_P450"/>
</dbReference>
<dbReference type="InterPro" id="IPR036396">
    <property type="entry name" value="Cyt_P450_sf"/>
</dbReference>
<dbReference type="GO" id="GO:0005506">
    <property type="term" value="F:iron ion binding"/>
    <property type="evidence" value="ECO:0007669"/>
    <property type="project" value="InterPro"/>
</dbReference>
<evidence type="ECO:0000256" key="7">
    <source>
        <dbReference type="RuleBase" id="RU000461"/>
    </source>
</evidence>
<evidence type="ECO:0000256" key="4">
    <source>
        <dbReference type="ARBA" id="ARBA00023002"/>
    </source>
</evidence>
<dbReference type="RefSeq" id="WP_127932965.1">
    <property type="nucleotide sequence ID" value="NZ_SAUN01000001.1"/>
</dbReference>
<comment type="similarity">
    <text evidence="1 7">Belongs to the cytochrome P450 family.</text>
</comment>
<dbReference type="InterPro" id="IPR017972">
    <property type="entry name" value="Cyt_P450_CS"/>
</dbReference>
<evidence type="ECO:0000256" key="6">
    <source>
        <dbReference type="ARBA" id="ARBA00023033"/>
    </source>
</evidence>
<dbReference type="GO" id="GO:0020037">
    <property type="term" value="F:heme binding"/>
    <property type="evidence" value="ECO:0007669"/>
    <property type="project" value="InterPro"/>
</dbReference>
<evidence type="ECO:0000256" key="3">
    <source>
        <dbReference type="ARBA" id="ARBA00022723"/>
    </source>
</evidence>
<dbReference type="Gene3D" id="1.10.630.10">
    <property type="entry name" value="Cytochrome P450"/>
    <property type="match status" value="1"/>
</dbReference>
<dbReference type="PRINTS" id="PR00385">
    <property type="entry name" value="P450"/>
</dbReference>
<dbReference type="SUPFAM" id="SSF48264">
    <property type="entry name" value="Cytochrome P450"/>
    <property type="match status" value="1"/>
</dbReference>
<dbReference type="Proteomes" id="UP000284824">
    <property type="component" value="Unassembled WGS sequence"/>
</dbReference>
<evidence type="ECO:0000256" key="8">
    <source>
        <dbReference type="SAM" id="MobiDB-lite"/>
    </source>
</evidence>
<dbReference type="AlphaFoldDB" id="A0A438M5D4"/>
<accession>A0A438M5D4</accession>
<dbReference type="InterPro" id="IPR002397">
    <property type="entry name" value="Cyt_P450_B"/>
</dbReference>
<gene>
    <name evidence="9" type="ORF">EDD27_3029</name>
</gene>
<dbReference type="PRINTS" id="PR00359">
    <property type="entry name" value="BP450"/>
</dbReference>
<keyword evidence="2 7" id="KW-0349">Heme</keyword>
<dbReference type="PANTHER" id="PTHR46696:SF1">
    <property type="entry name" value="CYTOCHROME P450 YJIB-RELATED"/>
    <property type="match status" value="1"/>
</dbReference>
<reference evidence="9 10" key="1">
    <citation type="submission" date="2019-01" db="EMBL/GenBank/DDBJ databases">
        <title>Sequencing the genomes of 1000 actinobacteria strains.</title>
        <authorList>
            <person name="Klenk H.-P."/>
        </authorList>
    </citation>
    <scope>NUCLEOTIDE SEQUENCE [LARGE SCALE GENOMIC DNA]</scope>
    <source>
        <strain evidence="9 10">DSM 43925</strain>
    </source>
</reference>
<sequence length="396" mass="43111">MTDNGAVVLPTERPMPDDPPTGLAGLRETRPIAPLAYPDGHLGWVVTSHALAREVLADRRFSARAELLHVPVEQPGRGPAQPAPPGIFVSQDPPEHTRYRRLLTGEFTVRRMRLLTERAEEITGTYLDAMERQGPPLDLQAAFASPIPAVMICELLGVPEQDRERFRSQAEAMTAGGVPQEERIAGFLGMREHMRELIEAKRAAPTDDVLSGLTRSDLSDEELANIGFMLLGAGLDTTANMISLGVFTLLRHPGQIATLRSAPDQAIEELLRYLSIIPFLTRTALEDVELGGEKVRAGETVTISITAANRDPGRFPDPDALDLGRAATGHVGFGHGVHQCLGQQLARVEMRAALPALFARFPSLRLAVPPEQIRSRTPDVLIHGVLDLPVTWDGGH</sequence>
<dbReference type="Pfam" id="PF00067">
    <property type="entry name" value="p450"/>
    <property type="match status" value="1"/>
</dbReference>
<evidence type="ECO:0000256" key="1">
    <source>
        <dbReference type="ARBA" id="ARBA00010617"/>
    </source>
</evidence>
<dbReference type="PANTHER" id="PTHR46696">
    <property type="entry name" value="P450, PUTATIVE (EUROFUNG)-RELATED"/>
    <property type="match status" value="1"/>
</dbReference>
<evidence type="ECO:0000313" key="9">
    <source>
        <dbReference type="EMBL" id="RVX40613.1"/>
    </source>
</evidence>
<keyword evidence="3 7" id="KW-0479">Metal-binding</keyword>
<dbReference type="PROSITE" id="PS00086">
    <property type="entry name" value="CYTOCHROME_P450"/>
    <property type="match status" value="1"/>
</dbReference>
<dbReference type="OrthoDB" id="4133219at2"/>
<feature type="region of interest" description="Disordered" evidence="8">
    <location>
        <begin position="73"/>
        <end position="93"/>
    </location>
</feature>
<keyword evidence="4 7" id="KW-0560">Oxidoreductase</keyword>
<keyword evidence="6 7" id="KW-0503">Monooxygenase</keyword>
<keyword evidence="10" id="KW-1185">Reference proteome</keyword>
<proteinExistence type="inferred from homology"/>
<organism evidence="9 10">
    <name type="scientific">Nonomuraea polychroma</name>
    <dbReference type="NCBI Taxonomy" id="46176"/>
    <lineage>
        <taxon>Bacteria</taxon>
        <taxon>Bacillati</taxon>
        <taxon>Actinomycetota</taxon>
        <taxon>Actinomycetes</taxon>
        <taxon>Streptosporangiales</taxon>
        <taxon>Streptosporangiaceae</taxon>
        <taxon>Nonomuraea</taxon>
    </lineage>
</organism>
<dbReference type="EMBL" id="SAUN01000001">
    <property type="protein sequence ID" value="RVX40613.1"/>
    <property type="molecule type" value="Genomic_DNA"/>
</dbReference>
<dbReference type="CDD" id="cd11030">
    <property type="entry name" value="CYP105-like"/>
    <property type="match status" value="1"/>
</dbReference>
<dbReference type="GO" id="GO:0004497">
    <property type="term" value="F:monooxygenase activity"/>
    <property type="evidence" value="ECO:0007669"/>
    <property type="project" value="UniProtKB-KW"/>
</dbReference>
<evidence type="ECO:0000256" key="5">
    <source>
        <dbReference type="ARBA" id="ARBA00023004"/>
    </source>
</evidence>
<name>A0A438M5D4_9ACTN</name>
<evidence type="ECO:0000256" key="2">
    <source>
        <dbReference type="ARBA" id="ARBA00022617"/>
    </source>
</evidence>
<keyword evidence="5 7" id="KW-0408">Iron</keyword>
<dbReference type="GO" id="GO:0016705">
    <property type="term" value="F:oxidoreductase activity, acting on paired donors, with incorporation or reduction of molecular oxygen"/>
    <property type="evidence" value="ECO:0007669"/>
    <property type="project" value="InterPro"/>
</dbReference>
<evidence type="ECO:0000313" key="10">
    <source>
        <dbReference type="Proteomes" id="UP000284824"/>
    </source>
</evidence>
<protein>
    <submittedName>
        <fullName evidence="9">Cytochrome P450</fullName>
    </submittedName>
</protein>